<keyword evidence="3" id="KW-1185">Reference proteome</keyword>
<dbReference type="InterPro" id="IPR014159">
    <property type="entry name" value="PCA_LigA"/>
</dbReference>
<reference evidence="2 3" key="1">
    <citation type="submission" date="2017-12" db="EMBL/GenBank/DDBJ databases">
        <authorList>
            <person name="Hurst M.R.H."/>
        </authorList>
    </citation>
    <scope>NUCLEOTIDE SEQUENCE [LARGE SCALE GENOMIC DNA]</scope>
    <source>
        <strain evidence="2 3">SY-3-19</strain>
    </source>
</reference>
<dbReference type="EMBL" id="PJCH01000006">
    <property type="protein sequence ID" value="PQA87641.1"/>
    <property type="molecule type" value="Genomic_DNA"/>
</dbReference>
<sequence>MDLERKYRNVPGTTVFDSTLARKGYHLNQVCASLLKDENRQRFRANERAYLDEWKLTEEQKQAVLDRDYNRMIALGGNVYYLAKIFSSDGLKFTHVCAQMCGMTEEDYIQMMNDGGRAPAKEKNTGD</sequence>
<keyword evidence="2" id="KW-0223">Dioxygenase</keyword>
<dbReference type="SUPFAM" id="SSF48076">
    <property type="entry name" value="LigA subunit of an aromatic-ring-opening dioxygenase LigAB"/>
    <property type="match status" value="1"/>
</dbReference>
<name>A0A2S7K583_9PROT</name>
<keyword evidence="2" id="KW-0560">Oxidoreductase</keyword>
<accession>A0A2S7K583</accession>
<evidence type="ECO:0000259" key="1">
    <source>
        <dbReference type="Pfam" id="PF07746"/>
    </source>
</evidence>
<dbReference type="RefSeq" id="WP_104830179.1">
    <property type="nucleotide sequence ID" value="NZ_PJCH01000006.1"/>
</dbReference>
<dbReference type="NCBIfam" id="NF009917">
    <property type="entry name" value="PRK13377.1"/>
    <property type="match status" value="1"/>
</dbReference>
<dbReference type="Pfam" id="PF07746">
    <property type="entry name" value="LigA"/>
    <property type="match status" value="1"/>
</dbReference>
<dbReference type="InterPro" id="IPR011986">
    <property type="entry name" value="Xdiol_dOase_LigA"/>
</dbReference>
<evidence type="ECO:0000313" key="3">
    <source>
        <dbReference type="Proteomes" id="UP000239504"/>
    </source>
</evidence>
<evidence type="ECO:0000313" key="2">
    <source>
        <dbReference type="EMBL" id="PQA87641.1"/>
    </source>
</evidence>
<gene>
    <name evidence="2" type="primary">ligA</name>
    <name evidence="2" type="ORF">CW354_11230</name>
</gene>
<dbReference type="InterPro" id="IPR036622">
    <property type="entry name" value="LigA_sf"/>
</dbReference>
<comment type="caution">
    <text evidence="2">The sequence shown here is derived from an EMBL/GenBank/DDBJ whole genome shotgun (WGS) entry which is preliminary data.</text>
</comment>
<dbReference type="NCBIfam" id="TIGR02792">
    <property type="entry name" value="PCA_ligA"/>
    <property type="match status" value="1"/>
</dbReference>
<feature type="domain" description="Extradiol ring-cleavage dioxygenase LigAB LigA subunit" evidence="1">
    <location>
        <begin position="27"/>
        <end position="113"/>
    </location>
</feature>
<dbReference type="Gene3D" id="1.10.700.10">
    <property type="entry name" value="Dioxygenase LigAB, LigA subunit"/>
    <property type="match status" value="1"/>
</dbReference>
<dbReference type="AlphaFoldDB" id="A0A2S7K583"/>
<dbReference type="OrthoDB" id="7864521at2"/>
<protein>
    <submittedName>
        <fullName evidence="2">Protocatechuate 4,5-dioxygenase subunit alpha</fullName>
    </submittedName>
</protein>
<dbReference type="GO" id="GO:0051213">
    <property type="term" value="F:dioxygenase activity"/>
    <property type="evidence" value="ECO:0007669"/>
    <property type="project" value="UniProtKB-KW"/>
</dbReference>
<dbReference type="Proteomes" id="UP000239504">
    <property type="component" value="Unassembled WGS sequence"/>
</dbReference>
<proteinExistence type="predicted"/>
<organism evidence="2 3">
    <name type="scientific">Hyphococcus luteus</name>
    <dbReference type="NCBI Taxonomy" id="2058213"/>
    <lineage>
        <taxon>Bacteria</taxon>
        <taxon>Pseudomonadati</taxon>
        <taxon>Pseudomonadota</taxon>
        <taxon>Alphaproteobacteria</taxon>
        <taxon>Parvularculales</taxon>
        <taxon>Parvularculaceae</taxon>
        <taxon>Hyphococcus</taxon>
    </lineage>
</organism>